<keyword evidence="3" id="KW-0378">Hydrolase</keyword>
<dbReference type="PANTHER" id="PTHR11717:SF7">
    <property type="entry name" value="LOW MOLECULAR WEIGHT PHOSPHOTYROSINE PROTEIN PHOSPHATASE"/>
    <property type="match status" value="1"/>
</dbReference>
<dbReference type="GO" id="GO:0004725">
    <property type="term" value="F:protein tyrosine phosphatase activity"/>
    <property type="evidence" value="ECO:0007669"/>
    <property type="project" value="UniProtKB-EC"/>
</dbReference>
<evidence type="ECO:0000256" key="2">
    <source>
        <dbReference type="ARBA" id="ARBA00013064"/>
    </source>
</evidence>
<dbReference type="InterPro" id="IPR017867">
    <property type="entry name" value="Tyr_phospatase_low_mol_wt"/>
</dbReference>
<evidence type="ECO:0000256" key="4">
    <source>
        <dbReference type="ARBA" id="ARBA00022912"/>
    </source>
</evidence>
<evidence type="ECO:0000256" key="5">
    <source>
        <dbReference type="PIRSR" id="PIRSR617867-1"/>
    </source>
</evidence>
<feature type="domain" description="Phosphotyrosine protein phosphatase I" evidence="6">
    <location>
        <begin position="3"/>
        <end position="188"/>
    </location>
</feature>
<evidence type="ECO:0000313" key="7">
    <source>
        <dbReference type="EMBL" id="OKL50623.1"/>
    </source>
</evidence>
<sequence length="196" mass="20372">MTFRILTVCTGNICRSAMAKMVFEQRFAEDGLDVQVDSAGVSAEEQGNPIDYRAAQVLRENGYEVTGHRARQVQPGELADYDLVLAATGNHLGRLRGMAAADATAATNTGAASAASAASASSADFASASTTASSTTSGAGPAQNLHLMRDFDTAGVGADMPDPWYGDMDDFVETLATIERIYPQIAAEVRAAGATS</sequence>
<dbReference type="Gene3D" id="3.40.50.2300">
    <property type="match status" value="1"/>
</dbReference>
<dbReference type="STRING" id="156892.BM477_01330"/>
<accession>A0A1Q5PSV1</accession>
<dbReference type="Proteomes" id="UP000186465">
    <property type="component" value="Unassembled WGS sequence"/>
</dbReference>
<dbReference type="SUPFAM" id="SSF52788">
    <property type="entry name" value="Phosphotyrosine protein phosphatases I"/>
    <property type="match status" value="1"/>
</dbReference>
<evidence type="ECO:0000256" key="3">
    <source>
        <dbReference type="ARBA" id="ARBA00022801"/>
    </source>
</evidence>
<name>A0A1Q5PSV1_9ACTO</name>
<dbReference type="PRINTS" id="PR00719">
    <property type="entry name" value="LMWPTPASE"/>
</dbReference>
<evidence type="ECO:0000259" key="6">
    <source>
        <dbReference type="SMART" id="SM00226"/>
    </source>
</evidence>
<protein>
    <recommendedName>
        <fullName evidence="2">protein-tyrosine-phosphatase</fullName>
        <ecNumber evidence="2">3.1.3.48</ecNumber>
    </recommendedName>
</protein>
<dbReference type="SMART" id="SM00226">
    <property type="entry name" value="LMWPc"/>
    <property type="match status" value="1"/>
</dbReference>
<dbReference type="RefSeq" id="WP_075360860.1">
    <property type="nucleotide sequence ID" value="NZ_MPDM01000001.1"/>
</dbReference>
<gene>
    <name evidence="7" type="ORF">BM477_01330</name>
</gene>
<dbReference type="PANTHER" id="PTHR11717">
    <property type="entry name" value="LOW MOLECULAR WEIGHT PROTEIN TYROSINE PHOSPHATASE"/>
    <property type="match status" value="1"/>
</dbReference>
<comment type="caution">
    <text evidence="7">The sequence shown here is derived from an EMBL/GenBank/DDBJ whole genome shotgun (WGS) entry which is preliminary data.</text>
</comment>
<feature type="active site" description="Nucleophile" evidence="5">
    <location>
        <position position="9"/>
    </location>
</feature>
<dbReference type="Pfam" id="PF01451">
    <property type="entry name" value="LMWPc"/>
    <property type="match status" value="1"/>
</dbReference>
<dbReference type="AlphaFoldDB" id="A0A1Q5PSV1"/>
<evidence type="ECO:0000256" key="1">
    <source>
        <dbReference type="ARBA" id="ARBA00011063"/>
    </source>
</evidence>
<dbReference type="InterPro" id="IPR036196">
    <property type="entry name" value="Ptyr_pPase_sf"/>
</dbReference>
<dbReference type="EC" id="3.1.3.48" evidence="2"/>
<dbReference type="InterPro" id="IPR050438">
    <property type="entry name" value="LMW_PTPase"/>
</dbReference>
<feature type="active site" evidence="5">
    <location>
        <position position="15"/>
    </location>
</feature>
<keyword evidence="8" id="KW-1185">Reference proteome</keyword>
<organism evidence="7 8">
    <name type="scientific">Boudabousia marimammalium</name>
    <dbReference type="NCBI Taxonomy" id="156892"/>
    <lineage>
        <taxon>Bacteria</taxon>
        <taxon>Bacillati</taxon>
        <taxon>Actinomycetota</taxon>
        <taxon>Actinomycetes</taxon>
        <taxon>Actinomycetales</taxon>
        <taxon>Actinomycetaceae</taxon>
        <taxon>Boudabousia</taxon>
    </lineage>
</organism>
<dbReference type="InterPro" id="IPR023485">
    <property type="entry name" value="Ptyr_pPase"/>
</dbReference>
<keyword evidence="4" id="KW-0904">Protein phosphatase</keyword>
<dbReference type="CDD" id="cd16343">
    <property type="entry name" value="LMWPTP"/>
    <property type="match status" value="1"/>
</dbReference>
<dbReference type="EMBL" id="MPDM01000001">
    <property type="protein sequence ID" value="OKL50623.1"/>
    <property type="molecule type" value="Genomic_DNA"/>
</dbReference>
<evidence type="ECO:0000313" key="8">
    <source>
        <dbReference type="Proteomes" id="UP000186465"/>
    </source>
</evidence>
<reference evidence="8" key="1">
    <citation type="submission" date="2016-11" db="EMBL/GenBank/DDBJ databases">
        <title>Actinomyces gypaetusis sp. nov. isolated from Gypaetus barbatus in Qinghai Tibet Plateau China.</title>
        <authorList>
            <person name="Meng X."/>
        </authorList>
    </citation>
    <scope>NUCLEOTIDE SEQUENCE [LARGE SCALE GENOMIC DNA]</scope>
    <source>
        <strain evidence="8">DSM 15383</strain>
    </source>
</reference>
<comment type="similarity">
    <text evidence="1">Belongs to the low molecular weight phosphotyrosine protein phosphatase family.</text>
</comment>
<dbReference type="OrthoDB" id="9784339at2"/>
<proteinExistence type="inferred from homology"/>